<proteinExistence type="predicted"/>
<organism evidence="1 2">
    <name type="scientific">Neobacillus bataviensis</name>
    <dbReference type="NCBI Taxonomy" id="220685"/>
    <lineage>
        <taxon>Bacteria</taxon>
        <taxon>Bacillati</taxon>
        <taxon>Bacillota</taxon>
        <taxon>Bacilli</taxon>
        <taxon>Bacillales</taxon>
        <taxon>Bacillaceae</taxon>
        <taxon>Neobacillus</taxon>
    </lineage>
</organism>
<name>A0A561DYI8_9BACI</name>
<dbReference type="EMBL" id="VIVN01000001">
    <property type="protein sequence ID" value="TWE08437.1"/>
    <property type="molecule type" value="Genomic_DNA"/>
</dbReference>
<accession>A0A561DYI8</accession>
<sequence length="83" mass="9207">MGDVQSYLKQGKNVLRIEVKVEHDWDGVIDALYLTGDFGVSFNNLHQPILNSPAASSTIHQGPYNGYPFYAGTMSFSQKITLD</sequence>
<keyword evidence="2" id="KW-1185">Reference proteome</keyword>
<evidence type="ECO:0000313" key="2">
    <source>
        <dbReference type="Proteomes" id="UP000319671"/>
    </source>
</evidence>
<dbReference type="AlphaFoldDB" id="A0A561DYI8"/>
<dbReference type="Proteomes" id="UP000319671">
    <property type="component" value="Unassembled WGS sequence"/>
</dbReference>
<reference evidence="1 2" key="1">
    <citation type="submission" date="2019-06" db="EMBL/GenBank/DDBJ databases">
        <title>Sorghum-associated microbial communities from plants grown in Nebraska, USA.</title>
        <authorList>
            <person name="Schachtman D."/>
        </authorList>
    </citation>
    <scope>NUCLEOTIDE SEQUENCE [LARGE SCALE GENOMIC DNA]</scope>
    <source>
        <strain evidence="1 2">2482</strain>
    </source>
</reference>
<comment type="caution">
    <text evidence="1">The sequence shown here is derived from an EMBL/GenBank/DDBJ whole genome shotgun (WGS) entry which is preliminary data.</text>
</comment>
<gene>
    <name evidence="1" type="ORF">FB550_101460</name>
</gene>
<evidence type="ECO:0000313" key="1">
    <source>
        <dbReference type="EMBL" id="TWE08437.1"/>
    </source>
</evidence>
<protein>
    <submittedName>
        <fullName evidence="1">Uncharacterized protein</fullName>
    </submittedName>
</protein>